<comment type="catalytic activity">
    <reaction evidence="6">
        <text>UDP-N-acetyl-alpha-D-glucosamine + ATP = UDP-N-acetyl-alpha-D-glucosamine 3'-phosphate + ADP + H(+)</text>
        <dbReference type="Rhea" id="RHEA:32671"/>
        <dbReference type="ChEBI" id="CHEBI:15378"/>
        <dbReference type="ChEBI" id="CHEBI:30616"/>
        <dbReference type="ChEBI" id="CHEBI:57705"/>
        <dbReference type="ChEBI" id="CHEBI:64353"/>
        <dbReference type="ChEBI" id="CHEBI:456216"/>
        <dbReference type="EC" id="2.7.1.176"/>
    </reaction>
</comment>
<dbReference type="eggNOG" id="COG4185">
    <property type="taxonomic scope" value="Bacteria"/>
</dbReference>
<comment type="caution">
    <text evidence="8">The sequence shown here is derived from an EMBL/GenBank/DDBJ whole genome shotgun (WGS) entry which is preliminary data.</text>
</comment>
<dbReference type="PANTHER" id="PTHR39206:SF1">
    <property type="entry name" value="SLL8004 PROTEIN"/>
    <property type="match status" value="1"/>
</dbReference>
<dbReference type="Pfam" id="PF06414">
    <property type="entry name" value="Zeta_toxin"/>
    <property type="match status" value="1"/>
</dbReference>
<evidence type="ECO:0000256" key="2">
    <source>
        <dbReference type="ARBA" id="ARBA00011963"/>
    </source>
</evidence>
<dbReference type="HOGENOM" id="CLU_094497_2_0_9"/>
<protein>
    <recommendedName>
        <fullName evidence="5">UDP-N-acetylglucosamine kinase</fullName>
        <ecNumber evidence="2">2.7.1.176</ecNumber>
    </recommendedName>
    <alternativeName>
        <fullName evidence="5">UDP-N-acetylglucosamine kinase</fullName>
    </alternativeName>
</protein>
<dbReference type="PATRIC" id="fig|411473.3.peg.1979"/>
<feature type="domain" description="Zeta toxin" evidence="7">
    <location>
        <begin position="47"/>
        <end position="119"/>
    </location>
</feature>
<evidence type="ECO:0000256" key="5">
    <source>
        <dbReference type="ARBA" id="ARBA00032897"/>
    </source>
</evidence>
<dbReference type="SUPFAM" id="SSF52540">
    <property type="entry name" value="P-loop containing nucleoside triphosphate hydrolases"/>
    <property type="match status" value="1"/>
</dbReference>
<dbReference type="GO" id="GO:0005524">
    <property type="term" value="F:ATP binding"/>
    <property type="evidence" value="ECO:0007669"/>
    <property type="project" value="UniProtKB-KW"/>
</dbReference>
<gene>
    <name evidence="8" type="ORF">RUMCAL_02380</name>
</gene>
<dbReference type="InterPro" id="IPR027417">
    <property type="entry name" value="P-loop_NTPase"/>
</dbReference>
<organism evidence="8 9">
    <name type="scientific">Ruminococcus callidus ATCC 27760</name>
    <dbReference type="NCBI Taxonomy" id="411473"/>
    <lineage>
        <taxon>Bacteria</taxon>
        <taxon>Bacillati</taxon>
        <taxon>Bacillota</taxon>
        <taxon>Clostridia</taxon>
        <taxon>Eubacteriales</taxon>
        <taxon>Oscillospiraceae</taxon>
        <taxon>Ruminococcus</taxon>
    </lineage>
</organism>
<evidence type="ECO:0000256" key="4">
    <source>
        <dbReference type="ARBA" id="ARBA00022840"/>
    </source>
</evidence>
<dbReference type="GO" id="GO:0016301">
    <property type="term" value="F:kinase activity"/>
    <property type="evidence" value="ECO:0007669"/>
    <property type="project" value="InterPro"/>
</dbReference>
<evidence type="ECO:0000313" key="9">
    <source>
        <dbReference type="Proteomes" id="UP000016662"/>
    </source>
</evidence>
<evidence type="ECO:0000313" key="8">
    <source>
        <dbReference type="EMBL" id="ERJ92541.1"/>
    </source>
</evidence>
<dbReference type="AlphaFoldDB" id="U2K217"/>
<dbReference type="Proteomes" id="UP000016662">
    <property type="component" value="Unassembled WGS sequence"/>
</dbReference>
<dbReference type="Gene3D" id="3.40.50.300">
    <property type="entry name" value="P-loop containing nucleotide triphosphate hydrolases"/>
    <property type="match status" value="1"/>
</dbReference>
<dbReference type="OrthoDB" id="9791543at2"/>
<evidence type="ECO:0000259" key="7">
    <source>
        <dbReference type="Pfam" id="PF06414"/>
    </source>
</evidence>
<accession>U2K217</accession>
<reference evidence="8 9" key="1">
    <citation type="submission" date="2013-07" db="EMBL/GenBank/DDBJ databases">
        <authorList>
            <person name="Weinstock G."/>
            <person name="Sodergren E."/>
            <person name="Wylie T."/>
            <person name="Fulton L."/>
            <person name="Fulton R."/>
            <person name="Fronick C."/>
            <person name="O'Laughlin M."/>
            <person name="Godfrey J."/>
            <person name="Miner T."/>
            <person name="Herter B."/>
            <person name="Appelbaum E."/>
            <person name="Cordes M."/>
            <person name="Lek S."/>
            <person name="Wollam A."/>
            <person name="Pepin K.H."/>
            <person name="Palsikar V.B."/>
            <person name="Mitreva M."/>
            <person name="Wilson R.K."/>
        </authorList>
    </citation>
    <scope>NUCLEOTIDE SEQUENCE [LARGE SCALE GENOMIC DNA]</scope>
    <source>
        <strain evidence="8 9">ATCC 27760</strain>
    </source>
</reference>
<dbReference type="InterPro" id="IPR010488">
    <property type="entry name" value="Zeta_toxin_domain"/>
</dbReference>
<sequence>MKVYTIIGGVNGVGKSSFSGVLRQQRLDLGKIIDPDHIAAKEHCNKLEAGRIAIQEMETAIQNGWNFTQETTLSGRRTLQTILAARQKDYQIRLYYIGISSAEESLYRIANRVRKGGHNIAEADVRRRYEKRFADLSKILPYCDEAHFFDNENGFTEAAIYQNGSLIPVCEVLPQWLQTFRSLFLK</sequence>
<dbReference type="RefSeq" id="WP_021680547.1">
    <property type="nucleotide sequence ID" value="NZ_KI260295.1"/>
</dbReference>
<dbReference type="EMBL" id="AWVF01000292">
    <property type="protein sequence ID" value="ERJ92541.1"/>
    <property type="molecule type" value="Genomic_DNA"/>
</dbReference>
<dbReference type="PANTHER" id="PTHR39206">
    <property type="entry name" value="SLL8004 PROTEIN"/>
    <property type="match status" value="1"/>
</dbReference>
<evidence type="ECO:0000256" key="1">
    <source>
        <dbReference type="ARBA" id="ARBA00009104"/>
    </source>
</evidence>
<proteinExistence type="inferred from homology"/>
<name>U2K217_9FIRM</name>
<dbReference type="STRING" id="411473.RUMCAL_02380"/>
<keyword evidence="3" id="KW-0547">Nucleotide-binding</keyword>
<keyword evidence="9" id="KW-1185">Reference proteome</keyword>
<evidence type="ECO:0000256" key="3">
    <source>
        <dbReference type="ARBA" id="ARBA00022741"/>
    </source>
</evidence>
<evidence type="ECO:0000256" key="6">
    <source>
        <dbReference type="ARBA" id="ARBA00048178"/>
    </source>
</evidence>
<comment type="similarity">
    <text evidence="1">Belongs to the zeta toxin family.</text>
</comment>
<keyword evidence="4" id="KW-0067">ATP-binding</keyword>
<dbReference type="EC" id="2.7.1.176" evidence="2"/>